<evidence type="ECO:0000313" key="6">
    <source>
        <dbReference type="Proteomes" id="UP001555826"/>
    </source>
</evidence>
<evidence type="ECO:0000256" key="1">
    <source>
        <dbReference type="ARBA" id="ARBA00009986"/>
    </source>
</evidence>
<dbReference type="EMBL" id="JBFNQN010000008">
    <property type="protein sequence ID" value="MEW9265688.1"/>
    <property type="molecule type" value="Genomic_DNA"/>
</dbReference>
<dbReference type="InterPro" id="IPR016160">
    <property type="entry name" value="Ald_DH_CS_CYS"/>
</dbReference>
<gene>
    <name evidence="5" type="ORF">AB1207_13100</name>
</gene>
<organism evidence="5 6">
    <name type="scientific">Kineococcus endophyticus</name>
    <dbReference type="NCBI Taxonomy" id="1181883"/>
    <lineage>
        <taxon>Bacteria</taxon>
        <taxon>Bacillati</taxon>
        <taxon>Actinomycetota</taxon>
        <taxon>Actinomycetes</taxon>
        <taxon>Kineosporiales</taxon>
        <taxon>Kineosporiaceae</taxon>
        <taxon>Kineococcus</taxon>
    </lineage>
</organism>
<accession>A0ABV3P8J3</accession>
<dbReference type="Pfam" id="PF00171">
    <property type="entry name" value="Aldedh"/>
    <property type="match status" value="1"/>
</dbReference>
<dbReference type="InterPro" id="IPR016162">
    <property type="entry name" value="Ald_DH_N"/>
</dbReference>
<comment type="caution">
    <text evidence="5">The sequence shown here is derived from an EMBL/GenBank/DDBJ whole genome shotgun (WGS) entry which is preliminary data.</text>
</comment>
<evidence type="ECO:0000259" key="4">
    <source>
        <dbReference type="Pfam" id="PF00171"/>
    </source>
</evidence>
<dbReference type="InterPro" id="IPR047110">
    <property type="entry name" value="GABD/Sad-like"/>
</dbReference>
<keyword evidence="2" id="KW-0521">NADP</keyword>
<evidence type="ECO:0000256" key="2">
    <source>
        <dbReference type="ARBA" id="ARBA00022857"/>
    </source>
</evidence>
<dbReference type="Proteomes" id="UP001555826">
    <property type="component" value="Unassembled WGS sequence"/>
</dbReference>
<protein>
    <submittedName>
        <fullName evidence="5">NAD-dependent succinate-semialdehyde dehydrogenase</fullName>
    </submittedName>
</protein>
<dbReference type="SUPFAM" id="SSF53720">
    <property type="entry name" value="ALDH-like"/>
    <property type="match status" value="1"/>
</dbReference>
<dbReference type="InterPro" id="IPR016163">
    <property type="entry name" value="Ald_DH_C"/>
</dbReference>
<evidence type="ECO:0000256" key="3">
    <source>
        <dbReference type="ARBA" id="ARBA00023002"/>
    </source>
</evidence>
<dbReference type="Gene3D" id="3.40.309.10">
    <property type="entry name" value="Aldehyde Dehydrogenase, Chain A, domain 2"/>
    <property type="match status" value="1"/>
</dbReference>
<dbReference type="InterPro" id="IPR015590">
    <property type="entry name" value="Aldehyde_DH_dom"/>
</dbReference>
<dbReference type="Gene3D" id="3.40.605.10">
    <property type="entry name" value="Aldehyde Dehydrogenase, Chain A, domain 1"/>
    <property type="match status" value="1"/>
</dbReference>
<keyword evidence="3" id="KW-0560">Oxidoreductase</keyword>
<dbReference type="PROSITE" id="PS00070">
    <property type="entry name" value="ALDEHYDE_DEHYDR_CYS"/>
    <property type="match status" value="1"/>
</dbReference>
<dbReference type="RefSeq" id="WP_367638817.1">
    <property type="nucleotide sequence ID" value="NZ_JBFNQN010000008.1"/>
</dbReference>
<dbReference type="PANTHER" id="PTHR43217:SF2">
    <property type="entry name" value="SUCCINATE-SEMIALDEHYDE DEHYDROGENASE [NADP(+)]"/>
    <property type="match status" value="1"/>
</dbReference>
<comment type="similarity">
    <text evidence="1">Belongs to the aldehyde dehydrogenase family.</text>
</comment>
<dbReference type="InterPro" id="IPR044148">
    <property type="entry name" value="ALDH_GabD1-like"/>
</dbReference>
<reference evidence="5 6" key="1">
    <citation type="submission" date="2024-07" db="EMBL/GenBank/DDBJ databases">
        <authorList>
            <person name="Thanompreechachai J."/>
            <person name="Duangmal K."/>
        </authorList>
    </citation>
    <scope>NUCLEOTIDE SEQUENCE [LARGE SCALE GENOMIC DNA]</scope>
    <source>
        <strain evidence="5 6">KCTC 19886</strain>
    </source>
</reference>
<dbReference type="CDD" id="cd07100">
    <property type="entry name" value="ALDH_SSADH1_GabD1"/>
    <property type="match status" value="1"/>
</dbReference>
<name>A0ABV3P8J3_9ACTN</name>
<proteinExistence type="inferred from homology"/>
<feature type="domain" description="Aldehyde dehydrogenase" evidence="4">
    <location>
        <begin position="14"/>
        <end position="467"/>
    </location>
</feature>
<dbReference type="InterPro" id="IPR016161">
    <property type="entry name" value="Ald_DH/histidinol_DH"/>
</dbReference>
<sequence>MSEHQAGRPTGGQAEYRITNPATGEVVATYPSTTDAELEQALVAATSAHRDWSRTTSAAGRGALVRRVAELHRERREELADAIVTEMGKPRAAALGEVDFAADIYEYYADRAEDLTRDQPVDLLGGEGTAVVRRASLGPLLGIMPWNFPYYQVARFVGPNVVVGNTILLKHAPQCPRSAELIQQVFTDAARELAAPEGVYVDVRISNDQAAAVIGDPRVHGVSLTGSERAGAAVAEVAGRHLKKVALELGGSDPFVLLSTDDLDAVVEAAAAARLDNTGQSCNAAKRFIVVDDLYDAFVEKLAAAFGAQTSGDPTAEDTDLGPLSSLAAAERLAEQVDRAVAQGATVVTGATRDGAYYAPTVLTGVSPDNDAYHEELFGPVAVVHRVSGEDAAVELANDTPYGLGSYVWTTDAEQAQRVADRIEAGMVFVNCVLADSPELPFGGIKRSGTSRELGTLAAEEFVNKKLIRTAG</sequence>
<evidence type="ECO:0000313" key="5">
    <source>
        <dbReference type="EMBL" id="MEW9265688.1"/>
    </source>
</evidence>
<keyword evidence="6" id="KW-1185">Reference proteome</keyword>
<dbReference type="PANTHER" id="PTHR43217">
    <property type="entry name" value="SUCCINATE SEMIALDEHYDE DEHYDROGENASE [NAD(P)+] SAD"/>
    <property type="match status" value="1"/>
</dbReference>